<evidence type="ECO:0008006" key="3">
    <source>
        <dbReference type="Google" id="ProtNLM"/>
    </source>
</evidence>
<sequence length="294" mass="32259">MSSGLRPLALQESSSGDSKRAAHVVGIDESGNSADGAFVLAAVQCPRSSGERLAELLIELDLDPWVSKSSSAPSTLTDSGLTDTVIELIRQIRDEPITWHAAACWGNCPVDKQAMTACIISTKSLTRHRDSQGGYEGNAALLHDGKGDNFGNGYIKLRRAGRTQFEGFGDRETPVFISMLESGDRIYPEITAADYIAGLIRSEIHNEGSIEAVDIPMIDRISNSWSTPKDASPEPQYEIRARNHQREPKRQDRAAAWIEGRRPPTTDAWGDRPLEAIVDRLSSDVVRNYLLTEL</sequence>
<accession>A0A8T4GI38</accession>
<evidence type="ECO:0000313" key="1">
    <source>
        <dbReference type="EMBL" id="MBP1923399.1"/>
    </source>
</evidence>
<dbReference type="Proteomes" id="UP000823588">
    <property type="component" value="Unassembled WGS sequence"/>
</dbReference>
<reference evidence="1" key="1">
    <citation type="submission" date="2021-03" db="EMBL/GenBank/DDBJ databases">
        <title>Genomic Encyclopedia of Type Strains, Phase IV (KMG-IV): sequencing the most valuable type-strain genomes for metagenomic binning, comparative biology and taxonomic classification.</title>
        <authorList>
            <person name="Goeker M."/>
        </authorList>
    </citation>
    <scope>NUCLEOTIDE SEQUENCE</scope>
    <source>
        <strain evidence="1">DSM 23564</strain>
    </source>
</reference>
<dbReference type="OrthoDB" id="346391at2157"/>
<dbReference type="AlphaFoldDB" id="A0A8T4GI38"/>
<evidence type="ECO:0000313" key="2">
    <source>
        <dbReference type="Proteomes" id="UP000823588"/>
    </source>
</evidence>
<protein>
    <recommendedName>
        <fullName evidence="3">DUF3800 domain-containing protein</fullName>
    </recommendedName>
</protein>
<keyword evidence="2" id="KW-1185">Reference proteome</keyword>
<organism evidence="1 2">
    <name type="scientific">Halorubrum alkaliphilum</name>
    <dbReference type="NCBI Taxonomy" id="261290"/>
    <lineage>
        <taxon>Archaea</taxon>
        <taxon>Methanobacteriati</taxon>
        <taxon>Methanobacteriota</taxon>
        <taxon>Stenosarchaea group</taxon>
        <taxon>Halobacteria</taxon>
        <taxon>Halobacteriales</taxon>
        <taxon>Haloferacaceae</taxon>
        <taxon>Halorubrum</taxon>
    </lineage>
</organism>
<dbReference type="RefSeq" id="WP_209486301.1">
    <property type="nucleotide sequence ID" value="NZ_JAGGKQ010000021.1"/>
</dbReference>
<gene>
    <name evidence="1" type="ORF">J2751_002441</name>
</gene>
<proteinExistence type="predicted"/>
<comment type="caution">
    <text evidence="1">The sequence shown here is derived from an EMBL/GenBank/DDBJ whole genome shotgun (WGS) entry which is preliminary data.</text>
</comment>
<name>A0A8T4GI38_9EURY</name>
<dbReference type="EMBL" id="JAGGKQ010000021">
    <property type="protein sequence ID" value="MBP1923399.1"/>
    <property type="molecule type" value="Genomic_DNA"/>
</dbReference>